<dbReference type="AlphaFoldDB" id="A0A1I1SSG2"/>
<dbReference type="Gene3D" id="1.50.10.20">
    <property type="match status" value="1"/>
</dbReference>
<protein>
    <recommendedName>
        <fullName evidence="4">Prenyltransferase and squalene oxidase repeat-containing protein</fullName>
    </recommendedName>
</protein>
<evidence type="ECO:0000313" key="3">
    <source>
        <dbReference type="Proteomes" id="UP000199207"/>
    </source>
</evidence>
<accession>A0A1I1SSG2</accession>
<dbReference type="RefSeq" id="WP_245834460.1">
    <property type="nucleotide sequence ID" value="NZ_FOLM01000017.1"/>
</dbReference>
<organism evidence="2 3">
    <name type="scientific">Streptomyces aidingensis</name>
    <dbReference type="NCBI Taxonomy" id="910347"/>
    <lineage>
        <taxon>Bacteria</taxon>
        <taxon>Bacillati</taxon>
        <taxon>Actinomycetota</taxon>
        <taxon>Actinomycetes</taxon>
        <taxon>Kitasatosporales</taxon>
        <taxon>Streptomycetaceae</taxon>
        <taxon>Streptomyces</taxon>
    </lineage>
</organism>
<sequence>MALRRPVLTRRPPAAQAPADGASPMLSRRLARYVPVPAAYAVFQSLLGVLPASLSGDAARYALAGTAGVATGLLVWLAVQLRRGRDEAAGPPPAADGAAGAGAAGPVIPGPARPGEPFPRLAAGAREAVLRARSVCDDPALGPLTGWPHFLEEGEAGHPPTAIGTAYGLHLALALGPDDGRFDQPALVETLWRLRLPDGGWAARTGTGVSRPEVTALVLGALSRAGAHRPRLDEAVEVLEGLLAPGADPEGEDRTYVIGAAIRGLLRAAPGSPLLPELRDRLTRGALRDPARDGLACWGYSLEGDAGPLRPDRPSPVHTAQAVLALARATAVLGPERRSRQAMEQGREWLVRHGEFAHQTEHLRRFAAGRPTDHTFVRHFTAGWVARALMAVPAPPEDPALRRAAEACLRSAVARVRVEQRGGVWEWGDDREHRPIWMTYQGISVLIAHAHRSYTTP</sequence>
<dbReference type="InterPro" id="IPR008930">
    <property type="entry name" value="Terpenoid_cyclase/PrenylTrfase"/>
</dbReference>
<feature type="compositionally biased region" description="Pro residues" evidence="1">
    <location>
        <begin position="108"/>
        <end position="117"/>
    </location>
</feature>
<feature type="region of interest" description="Disordered" evidence="1">
    <location>
        <begin position="86"/>
        <end position="117"/>
    </location>
</feature>
<keyword evidence="3" id="KW-1185">Reference proteome</keyword>
<name>A0A1I1SSG2_9ACTN</name>
<evidence type="ECO:0008006" key="4">
    <source>
        <dbReference type="Google" id="ProtNLM"/>
    </source>
</evidence>
<reference evidence="2 3" key="1">
    <citation type="submission" date="2016-10" db="EMBL/GenBank/DDBJ databases">
        <authorList>
            <person name="de Groot N.N."/>
        </authorList>
    </citation>
    <scope>NUCLEOTIDE SEQUENCE [LARGE SCALE GENOMIC DNA]</scope>
    <source>
        <strain evidence="2 3">CGMCC 4.5739</strain>
    </source>
</reference>
<evidence type="ECO:0000256" key="1">
    <source>
        <dbReference type="SAM" id="MobiDB-lite"/>
    </source>
</evidence>
<dbReference type="Proteomes" id="UP000199207">
    <property type="component" value="Unassembled WGS sequence"/>
</dbReference>
<evidence type="ECO:0000313" key="2">
    <source>
        <dbReference type="EMBL" id="SFD49262.1"/>
    </source>
</evidence>
<feature type="region of interest" description="Disordered" evidence="1">
    <location>
        <begin position="1"/>
        <end position="22"/>
    </location>
</feature>
<proteinExistence type="predicted"/>
<dbReference type="EMBL" id="FOLM01000017">
    <property type="protein sequence ID" value="SFD49262.1"/>
    <property type="molecule type" value="Genomic_DNA"/>
</dbReference>
<dbReference type="STRING" id="910347.SAMN05421773_11716"/>
<gene>
    <name evidence="2" type="ORF">SAMN05421773_11716</name>
</gene>
<dbReference type="SUPFAM" id="SSF48239">
    <property type="entry name" value="Terpenoid cyclases/Protein prenyltransferases"/>
    <property type="match status" value="1"/>
</dbReference>